<keyword evidence="4" id="KW-1185">Reference proteome</keyword>
<dbReference type="GeneID" id="100893299"/>
<dbReference type="InParanoid" id="A0A7M7NMG2"/>
<feature type="chain" id="PRO_5029601739" description="MACPF domain-containing protein" evidence="1">
    <location>
        <begin position="25"/>
        <end position="584"/>
    </location>
</feature>
<dbReference type="OrthoDB" id="5954510at2759"/>
<evidence type="ECO:0000259" key="2">
    <source>
        <dbReference type="PROSITE" id="PS51412"/>
    </source>
</evidence>
<dbReference type="PROSITE" id="PS51412">
    <property type="entry name" value="MACPF_2"/>
    <property type="match status" value="1"/>
</dbReference>
<dbReference type="PANTHER" id="PTHR19324">
    <property type="entry name" value="PERFORIN-LIKE PROTEIN 1"/>
    <property type="match status" value="1"/>
</dbReference>
<organism evidence="3 4">
    <name type="scientific">Strongylocentrotus purpuratus</name>
    <name type="common">Purple sea urchin</name>
    <dbReference type="NCBI Taxonomy" id="7668"/>
    <lineage>
        <taxon>Eukaryota</taxon>
        <taxon>Metazoa</taxon>
        <taxon>Echinodermata</taxon>
        <taxon>Eleutherozoa</taxon>
        <taxon>Echinozoa</taxon>
        <taxon>Echinoidea</taxon>
        <taxon>Euechinoidea</taxon>
        <taxon>Echinacea</taxon>
        <taxon>Camarodonta</taxon>
        <taxon>Echinidea</taxon>
        <taxon>Strongylocentrotidae</taxon>
        <taxon>Strongylocentrotus</taxon>
    </lineage>
</organism>
<dbReference type="Pfam" id="PF01823">
    <property type="entry name" value="MACPF"/>
    <property type="match status" value="1"/>
</dbReference>
<dbReference type="OMA" id="ETMHAND"/>
<dbReference type="Proteomes" id="UP000007110">
    <property type="component" value="Unassembled WGS sequence"/>
</dbReference>
<dbReference type="KEGG" id="spu:100893299"/>
<reference evidence="4" key="1">
    <citation type="submission" date="2015-02" db="EMBL/GenBank/DDBJ databases">
        <title>Genome sequencing for Strongylocentrotus purpuratus.</title>
        <authorList>
            <person name="Murali S."/>
            <person name="Liu Y."/>
            <person name="Vee V."/>
            <person name="English A."/>
            <person name="Wang M."/>
            <person name="Skinner E."/>
            <person name="Han Y."/>
            <person name="Muzny D.M."/>
            <person name="Worley K.C."/>
            <person name="Gibbs R.A."/>
        </authorList>
    </citation>
    <scope>NUCLEOTIDE SEQUENCE</scope>
</reference>
<evidence type="ECO:0000313" key="3">
    <source>
        <dbReference type="EnsemblMetazoa" id="XP_030837815"/>
    </source>
</evidence>
<evidence type="ECO:0000313" key="4">
    <source>
        <dbReference type="Proteomes" id="UP000007110"/>
    </source>
</evidence>
<keyword evidence="1" id="KW-0732">Signal</keyword>
<dbReference type="InterPro" id="IPR031569">
    <property type="entry name" value="ApeC"/>
</dbReference>
<proteinExistence type="predicted"/>
<dbReference type="AlphaFoldDB" id="A0A7M7NMG2"/>
<name>A0A7M7NMG2_STRPU</name>
<accession>A0A7M7NMG2</accession>
<dbReference type="PANTHER" id="PTHR19324:SF33">
    <property type="entry name" value="MUCIN-5AC"/>
    <property type="match status" value="1"/>
</dbReference>
<feature type="signal peptide" evidence="1">
    <location>
        <begin position="1"/>
        <end position="24"/>
    </location>
</feature>
<feature type="domain" description="MACPF" evidence="2">
    <location>
        <begin position="36"/>
        <end position="379"/>
    </location>
</feature>
<dbReference type="RefSeq" id="XP_030837815.1">
    <property type="nucleotide sequence ID" value="XM_030981955.1"/>
</dbReference>
<dbReference type="InterPro" id="IPR020864">
    <property type="entry name" value="MACPF"/>
</dbReference>
<dbReference type="EnsemblMetazoa" id="XM_030981955">
    <property type="protein sequence ID" value="XP_030837815"/>
    <property type="gene ID" value="LOC100893299"/>
</dbReference>
<reference evidence="3" key="2">
    <citation type="submission" date="2021-01" db="UniProtKB">
        <authorList>
            <consortium name="EnsemblMetazoa"/>
        </authorList>
    </citation>
    <scope>IDENTIFICATION</scope>
</reference>
<dbReference type="Pfam" id="PF16977">
    <property type="entry name" value="ApeC"/>
    <property type="match status" value="1"/>
</dbReference>
<protein>
    <recommendedName>
        <fullName evidence="2">MACPF domain-containing protein</fullName>
    </recommendedName>
</protein>
<evidence type="ECO:0000256" key="1">
    <source>
        <dbReference type="SAM" id="SignalP"/>
    </source>
</evidence>
<sequence length="584" mass="65972">MNAWFFSTVVVAIAVAITPTPISAQPLDDVVLEGDKEVVIDALSTPAGIRNFVGIGYNIIDGNPEGGDLLGGVDPGLLTNRPILKLTYDKQIVSQDGYLLPDQVLYTIRQSQDKTQETFYGTKSYAEKVQSDIEESHNVQGKFSLVKFSGSTRYSDVAASIDAYRYVYHEEREVHLHSEARYRLELADSERWPLDDGFVAAACSGLTPHYDNTTYFKFIDTWGTHVVTEVDLGSKSATRYEETTQGFVHYAHSEVSNSVSFQADVIPGFKAGVVVDMDKFIAGFQVGMSFGTKTHTFTAGGEEYPEPIGMCLSGMHEIFDVAYWRRFNDYVSDGRCDPEWFNSLDVIATNMEKALNNYAVWRNAQASKDPLVAIPITWPKGSYGLPMPHIGCPDNHFNWAEGWRYQDTEDVGADNRWSNPCHLKGPYWANNMNSNFCMKTKTTEDNYDWPFQQGVYCVYKKGECPSGLSEGFVYWDDEDFANTNDFDGEIPDGSYDKNTRIYYCCMTDGYASNPIYLPTDHPFFLMKFNHQCQEVYGMKVTNEYFRWDTTDVFPNDDHGGAHPYPGVVKGDDIILEYCYYEPLA</sequence>